<dbReference type="InterPro" id="IPR000843">
    <property type="entry name" value="HTH_LacI"/>
</dbReference>
<dbReference type="Pfam" id="PF00356">
    <property type="entry name" value="LacI"/>
    <property type="match status" value="1"/>
</dbReference>
<dbReference type="Proteomes" id="UP001296923">
    <property type="component" value="Unassembled WGS sequence"/>
</dbReference>
<dbReference type="PRINTS" id="PR00036">
    <property type="entry name" value="HTHLACI"/>
</dbReference>
<evidence type="ECO:0000256" key="2">
    <source>
        <dbReference type="ARBA" id="ARBA00023125"/>
    </source>
</evidence>
<dbReference type="PANTHER" id="PTHR30146:SF149">
    <property type="entry name" value="HTH-TYPE TRANSCRIPTIONAL REGULATOR EBGR"/>
    <property type="match status" value="1"/>
</dbReference>
<dbReference type="InterPro" id="IPR046335">
    <property type="entry name" value="LacI/GalR-like_sensor"/>
</dbReference>
<keyword evidence="6" id="KW-1185">Reference proteome</keyword>
<gene>
    <name evidence="5" type="ORF">JYA63_07380</name>
</gene>
<dbReference type="InterPro" id="IPR028082">
    <property type="entry name" value="Peripla_BP_I"/>
</dbReference>
<name>A0ABS2ZMH9_9BACL</name>
<dbReference type="SUPFAM" id="SSF53822">
    <property type="entry name" value="Periplasmic binding protein-like I"/>
    <property type="match status" value="1"/>
</dbReference>
<dbReference type="EMBL" id="JAFHKR010000038">
    <property type="protein sequence ID" value="MBN3554078.1"/>
    <property type="molecule type" value="Genomic_DNA"/>
</dbReference>
<proteinExistence type="predicted"/>
<protein>
    <submittedName>
        <fullName evidence="5">LacI family DNA-binding transcriptional regulator</fullName>
    </submittedName>
</protein>
<evidence type="ECO:0000256" key="1">
    <source>
        <dbReference type="ARBA" id="ARBA00023015"/>
    </source>
</evidence>
<reference evidence="5 6" key="1">
    <citation type="submission" date="2021-01" db="EMBL/GenBank/DDBJ databases">
        <title>Genome Sequencing of Type Strains.</title>
        <authorList>
            <person name="Lemaire J.F."/>
            <person name="Inderbitzin P."/>
            <person name="Collins S.B."/>
            <person name="Wespe N."/>
            <person name="Knight-Connoni V."/>
        </authorList>
    </citation>
    <scope>NUCLEOTIDE SEQUENCE [LARGE SCALE GENOMIC DNA]</scope>
    <source>
        <strain evidence="5 6">DSM 23009</strain>
    </source>
</reference>
<comment type="caution">
    <text evidence="5">The sequence shown here is derived from an EMBL/GenBank/DDBJ whole genome shotgun (WGS) entry which is preliminary data.</text>
</comment>
<evidence type="ECO:0000313" key="5">
    <source>
        <dbReference type="EMBL" id="MBN3554078.1"/>
    </source>
</evidence>
<dbReference type="SUPFAM" id="SSF47413">
    <property type="entry name" value="lambda repressor-like DNA-binding domains"/>
    <property type="match status" value="1"/>
</dbReference>
<sequence length="327" mass="36955">MATIKDIAERVGVSIATVSRVLNYDSKLSVGDETKQKIFEVAEELSYRKKTARRTMAYKIAIIHWYTEKQELDDLYYMSIRLGIENRCEALGIQVAKMYKGSVQQDEEIHGIIAIGKYNKRQAEELRQQTENIVFVDSSPDDDQYDSVLSDFYKATENVLQRFIEKGHTNIGYIGGREIYEDQTEEIEDPRRICFENYLTPRGLYDETKVYMGKFSVEDGYALTKQAIADHGDNLPTAFFAANDSIAIGSLRALHEAGISVPDQVNVIGVNDISVSKYIYPPLSTVKVFTEVMGETAVDLLVERLSDRQIAKKVVIATKLEIRGSST</sequence>
<dbReference type="Gene3D" id="1.10.260.40">
    <property type="entry name" value="lambda repressor-like DNA-binding domains"/>
    <property type="match status" value="1"/>
</dbReference>
<accession>A0ABS2ZMH9</accession>
<dbReference type="RefSeq" id="WP_205725135.1">
    <property type="nucleotide sequence ID" value="NZ_JAFHKR010000038.1"/>
</dbReference>
<feature type="domain" description="HTH lacI-type" evidence="4">
    <location>
        <begin position="2"/>
        <end position="58"/>
    </location>
</feature>
<keyword evidence="3" id="KW-0804">Transcription</keyword>
<evidence type="ECO:0000313" key="6">
    <source>
        <dbReference type="Proteomes" id="UP001296923"/>
    </source>
</evidence>
<evidence type="ECO:0000259" key="4">
    <source>
        <dbReference type="PROSITE" id="PS50932"/>
    </source>
</evidence>
<keyword evidence="1" id="KW-0805">Transcription regulation</keyword>
<dbReference type="CDD" id="cd01544">
    <property type="entry name" value="PBP1_GalR"/>
    <property type="match status" value="1"/>
</dbReference>
<dbReference type="PROSITE" id="PS00356">
    <property type="entry name" value="HTH_LACI_1"/>
    <property type="match status" value="1"/>
</dbReference>
<dbReference type="CDD" id="cd01392">
    <property type="entry name" value="HTH_LacI"/>
    <property type="match status" value="1"/>
</dbReference>
<dbReference type="PANTHER" id="PTHR30146">
    <property type="entry name" value="LACI-RELATED TRANSCRIPTIONAL REPRESSOR"/>
    <property type="match status" value="1"/>
</dbReference>
<dbReference type="GO" id="GO:0003677">
    <property type="term" value="F:DNA binding"/>
    <property type="evidence" value="ECO:0007669"/>
    <property type="project" value="UniProtKB-KW"/>
</dbReference>
<evidence type="ECO:0000256" key="3">
    <source>
        <dbReference type="ARBA" id="ARBA00023163"/>
    </source>
</evidence>
<organism evidence="5 6">
    <name type="scientific">Fictibacillus nanhaiensis</name>
    <dbReference type="NCBI Taxonomy" id="742169"/>
    <lineage>
        <taxon>Bacteria</taxon>
        <taxon>Bacillati</taxon>
        <taxon>Bacillota</taxon>
        <taxon>Bacilli</taxon>
        <taxon>Bacillales</taxon>
        <taxon>Fictibacillaceae</taxon>
        <taxon>Fictibacillus</taxon>
    </lineage>
</organism>
<keyword evidence="2 5" id="KW-0238">DNA-binding</keyword>
<dbReference type="Gene3D" id="3.40.50.2300">
    <property type="match status" value="2"/>
</dbReference>
<dbReference type="InterPro" id="IPR010982">
    <property type="entry name" value="Lambda_DNA-bd_dom_sf"/>
</dbReference>
<dbReference type="Pfam" id="PF13377">
    <property type="entry name" value="Peripla_BP_3"/>
    <property type="match status" value="1"/>
</dbReference>
<dbReference type="SMART" id="SM00354">
    <property type="entry name" value="HTH_LACI"/>
    <property type="match status" value="1"/>
</dbReference>
<dbReference type="PROSITE" id="PS50932">
    <property type="entry name" value="HTH_LACI_2"/>
    <property type="match status" value="1"/>
</dbReference>